<sequence>MTSPTPPKLVKLLPIPLLFDEAVTDSICSDITVAVQKVLLPLLTESESVYTCELTLLQNSKGILSLTVAADAANTSKVNTALKSVKRC</sequence>
<organism evidence="1 2">
    <name type="scientific">Candidatus Thiodubiliella endoseptemdiera</name>
    <dbReference type="NCBI Taxonomy" id="2738886"/>
    <lineage>
        <taxon>Bacteria</taxon>
        <taxon>Pseudomonadati</taxon>
        <taxon>Pseudomonadota</taxon>
        <taxon>Gammaproteobacteria</taxon>
        <taxon>Candidatus Pseudothioglobaceae</taxon>
        <taxon>Candidatus Thiodubiliella</taxon>
    </lineage>
</organism>
<dbReference type="Proteomes" id="UP000568751">
    <property type="component" value="Unassembled WGS sequence"/>
</dbReference>
<evidence type="ECO:0000313" key="1">
    <source>
        <dbReference type="EMBL" id="NYT27454.1"/>
    </source>
</evidence>
<accession>A0A853F0S5</accession>
<comment type="caution">
    <text evidence="1">The sequence shown here is derived from an EMBL/GenBank/DDBJ whole genome shotgun (WGS) entry which is preliminary data.</text>
</comment>
<proteinExistence type="predicted"/>
<reference evidence="1 2" key="1">
    <citation type="submission" date="2020-05" db="EMBL/GenBank/DDBJ databases">
        <title>Horizontal transmission and recombination maintain forever young bacterial symbiont genomes.</title>
        <authorList>
            <person name="Russell S.L."/>
            <person name="Pepper-Tunick E."/>
            <person name="Svedberg J."/>
            <person name="Byrne A."/>
            <person name="Ruelas Castillo J."/>
            <person name="Vollmers C."/>
            <person name="Beinart R.A."/>
            <person name="Corbett-Detig R."/>
        </authorList>
    </citation>
    <scope>NUCLEOTIDE SEQUENCE [LARGE SCALE GENOMIC DNA]</scope>
    <source>
        <strain evidence="1">455</strain>
    </source>
</reference>
<evidence type="ECO:0000313" key="2">
    <source>
        <dbReference type="Proteomes" id="UP000568751"/>
    </source>
</evidence>
<protein>
    <submittedName>
        <fullName evidence="1">Uncharacterized protein</fullName>
    </submittedName>
</protein>
<gene>
    <name evidence="1" type="ORF">H0A76_05860</name>
</gene>
<dbReference type="EMBL" id="JACCHT010000001">
    <property type="protein sequence ID" value="NYT27454.1"/>
    <property type="molecule type" value="Genomic_DNA"/>
</dbReference>
<name>A0A853F0S5_9GAMM</name>
<dbReference type="AlphaFoldDB" id="A0A853F0S5"/>